<dbReference type="GO" id="GO:0007141">
    <property type="term" value="P:male meiosis I"/>
    <property type="evidence" value="ECO:0007669"/>
    <property type="project" value="Ensembl"/>
</dbReference>
<dbReference type="GO" id="GO:0003690">
    <property type="term" value="F:double-stranded DNA binding"/>
    <property type="evidence" value="ECO:0007669"/>
    <property type="project" value="TreeGrafter"/>
</dbReference>
<dbReference type="PANTHER" id="PTHR46918">
    <property type="entry name" value="SYNAPTONEMAL COMPLEX PROTEIN 1"/>
    <property type="match status" value="1"/>
</dbReference>
<reference evidence="3" key="1">
    <citation type="submission" date="2025-08" db="UniProtKB">
        <authorList>
            <consortium name="Ensembl"/>
        </authorList>
    </citation>
    <scope>IDENTIFICATION</scope>
</reference>
<dbReference type="GeneID" id="127372215"/>
<sequence length="1041" mass="120694">MMERDRSFNFKLLVPPRVNNGQVSAVRPQEIVKNCGDFMNTLQQGYSKCFDTEQMPFPSTSMVAPAKPTRQEFSKIKVVPPMEKDEKNTNPGQLYSKLFDEVEKIKCWKVEVDTDTVQKERRLQENKRTIETQRKAIQELQFGNESLSVKLEEQMSENEDLRNKNNATRNLCNILKDTFQRSADKMHLFESEREETHHLFMENSESIQKLTAALESLRFQAEADQQEMHKVKEGLLQFDDLKEKYRQEYNLKEKEVAVLQTKLKDKESELQKILLDIHETQKHCKQLQEATNEQYELLKSSKTEQESLLQELHTAVQRCKETEKNREAVAAMLEQCKEEYAEIIQSKDLNLEELSRVKNQQAEKLEQIQTTVQELQDSLALEIQRTKELEDQLMANSKELERRSTLLGETMEESAKKDGQIKFLEDELDRNSKSFESMKGKIDVTEVRVEELTAELSRKTKEAQLLKNEAEVAFAENDLLKKTCESAEKAMEDLKEMSTVTGTKVQELEERLFTEMKKNKEHTFEMEQLRKDIMQHEVHYKELLSNFNALQSEKTAIQQQFKSGSSTVRAIEANMKASEEKAVKLTSEIQRLEKENQCLREEITSIQTKIQGEYQEAETLQKKMEENCEHQQKEIAEKEKQIKAVETKLCNFRKKIEIKLKAQEECQKENKKLNKQIAKEIAKSSQLEIVINSLHKESENLKRLNEEDHQKLLKDLESKSIFAAELDNEVKKLRTTATEAIKKKEDTELKCQHKIADMVALMEKHKSQYDRMVEEKDAELSENKKKEMEVVAYRKSLELDLLTHKNDNDQLKIQLKTQVTEKENLKKELTDLKKKMSSMKITQLPEVMKKQSPAINCKQGRCSETPKERQIFDFSRTKKTPSYSKDDGRTAVTKKTESDSESIRTSRGTTPKTKDIHDEDLKTPRRTTNRVGGTSKIKSYRIRTPPSDPAARWRESAIELDPKSDSSDQNDILSFTGAPAPNISAPRCKLNIFKKKQSPVTNKSPGNLLKLAAMKRMRDAGWTAVTGCDQKKKKTNEKIFA</sequence>
<proteinExistence type="predicted"/>
<evidence type="ECO:0000313" key="4">
    <source>
        <dbReference type="Proteomes" id="UP000694389"/>
    </source>
</evidence>
<feature type="coiled-coil region" evidence="1">
    <location>
        <begin position="435"/>
        <end position="497"/>
    </location>
</feature>
<dbReference type="GO" id="GO:0000802">
    <property type="term" value="C:transverse filament"/>
    <property type="evidence" value="ECO:0007669"/>
    <property type="project" value="TreeGrafter"/>
</dbReference>
<evidence type="ECO:0000256" key="1">
    <source>
        <dbReference type="SAM" id="Coils"/>
    </source>
</evidence>
<dbReference type="AlphaFoldDB" id="A0A8C4I5Z9"/>
<name>A0A8C4I5Z9_DICLA</name>
<gene>
    <name evidence="3" type="primary">sycp1</name>
</gene>
<feature type="coiled-coil region" evidence="1">
    <location>
        <begin position="526"/>
        <end position="842"/>
    </location>
</feature>
<feature type="coiled-coil region" evidence="1">
    <location>
        <begin position="207"/>
        <end position="276"/>
    </location>
</feature>
<reference evidence="3" key="2">
    <citation type="submission" date="2025-09" db="UniProtKB">
        <authorList>
            <consortium name="Ensembl"/>
        </authorList>
    </citation>
    <scope>IDENTIFICATION</scope>
</reference>
<dbReference type="InterPro" id="IPR008827">
    <property type="entry name" value="SYCP1"/>
</dbReference>
<dbReference type="Pfam" id="PF05483">
    <property type="entry name" value="SCP-1"/>
    <property type="match status" value="2"/>
</dbReference>
<dbReference type="GO" id="GO:0051878">
    <property type="term" value="P:lateral element assembly"/>
    <property type="evidence" value="ECO:0007669"/>
    <property type="project" value="TreeGrafter"/>
</dbReference>
<keyword evidence="1" id="KW-0175">Coiled coil</keyword>
<accession>A0A8C4I5Z9</accession>
<feature type="compositionally biased region" description="Basic and acidic residues" evidence="2">
    <location>
        <begin position="912"/>
        <end position="923"/>
    </location>
</feature>
<organism evidence="3 4">
    <name type="scientific">Dicentrarchus labrax</name>
    <name type="common">European seabass</name>
    <name type="synonym">Morone labrax</name>
    <dbReference type="NCBI Taxonomy" id="13489"/>
    <lineage>
        <taxon>Eukaryota</taxon>
        <taxon>Metazoa</taxon>
        <taxon>Chordata</taxon>
        <taxon>Craniata</taxon>
        <taxon>Vertebrata</taxon>
        <taxon>Euteleostomi</taxon>
        <taxon>Actinopterygii</taxon>
        <taxon>Neopterygii</taxon>
        <taxon>Teleostei</taxon>
        <taxon>Neoteleostei</taxon>
        <taxon>Acanthomorphata</taxon>
        <taxon>Eupercaria</taxon>
        <taxon>Moronidae</taxon>
        <taxon>Dicentrarchus</taxon>
    </lineage>
</organism>
<dbReference type="GeneTree" id="ENSGT00390000003368"/>
<dbReference type="GO" id="GO:0051026">
    <property type="term" value="P:chiasma assembly"/>
    <property type="evidence" value="ECO:0007669"/>
    <property type="project" value="TreeGrafter"/>
</dbReference>
<dbReference type="OMA" id="KHKDQYD"/>
<feature type="coiled-coil region" evidence="1">
    <location>
        <begin position="305"/>
        <end position="403"/>
    </location>
</feature>
<feature type="region of interest" description="Disordered" evidence="2">
    <location>
        <begin position="859"/>
        <end position="951"/>
    </location>
</feature>
<dbReference type="GO" id="GO:0001673">
    <property type="term" value="C:male germ cell nucleus"/>
    <property type="evidence" value="ECO:0007669"/>
    <property type="project" value="TreeGrafter"/>
</dbReference>
<dbReference type="CTD" id="6847"/>
<dbReference type="OrthoDB" id="10064612at2759"/>
<dbReference type="GO" id="GO:0051598">
    <property type="term" value="P:meiotic recombination checkpoint signaling"/>
    <property type="evidence" value="ECO:0007669"/>
    <property type="project" value="Ensembl"/>
</dbReference>
<dbReference type="Ensembl" id="ENSDLAT00005056441.2">
    <property type="protein sequence ID" value="ENSDLAP00005053063.2"/>
    <property type="gene ID" value="ENSDLAG00005022883.2"/>
</dbReference>
<protein>
    <submittedName>
        <fullName evidence="3">Synaptonemal complex protein 1</fullName>
    </submittedName>
</protein>
<evidence type="ECO:0000313" key="3">
    <source>
        <dbReference type="Ensembl" id="ENSDLAP00005053063.2"/>
    </source>
</evidence>
<keyword evidence="4" id="KW-1185">Reference proteome</keyword>
<evidence type="ECO:0000256" key="2">
    <source>
        <dbReference type="SAM" id="MobiDB-lite"/>
    </source>
</evidence>
<dbReference type="RefSeq" id="XP_051271672.1">
    <property type="nucleotide sequence ID" value="XM_051415712.1"/>
</dbReference>
<dbReference type="Proteomes" id="UP000694389">
    <property type="component" value="Unassembled WGS sequence"/>
</dbReference>
<feature type="compositionally biased region" description="Basic and acidic residues" evidence="2">
    <location>
        <begin position="884"/>
        <end position="904"/>
    </location>
</feature>
<dbReference type="PANTHER" id="PTHR46918:SF1">
    <property type="entry name" value="SYNAPTONEMAL COMPLEX PROTEIN 1"/>
    <property type="match status" value="1"/>
</dbReference>
<feature type="coiled-coil region" evidence="1">
    <location>
        <begin position="120"/>
        <end position="178"/>
    </location>
</feature>
<dbReference type="GO" id="GO:0000711">
    <property type="term" value="P:meiotic DNA repair synthesis"/>
    <property type="evidence" value="ECO:0007669"/>
    <property type="project" value="TreeGrafter"/>
</dbReference>
<dbReference type="GO" id="GO:0000801">
    <property type="term" value="C:central element"/>
    <property type="evidence" value="ECO:0007669"/>
    <property type="project" value="TreeGrafter"/>
</dbReference>